<dbReference type="AlphaFoldDB" id="A0A5B8R7F1"/>
<keyword evidence="1" id="KW-0472">Membrane</keyword>
<reference evidence="2" key="1">
    <citation type="submission" date="2019-06" db="EMBL/GenBank/DDBJ databases">
        <authorList>
            <person name="Murdoch R.W."/>
            <person name="Fathepure B."/>
        </authorList>
    </citation>
    <scope>NUCLEOTIDE SEQUENCE</scope>
</reference>
<name>A0A5B8R7F1_9ZZZZ</name>
<keyword evidence="1" id="KW-0812">Transmembrane</keyword>
<organism evidence="2">
    <name type="scientific">uncultured organism</name>
    <dbReference type="NCBI Taxonomy" id="155900"/>
    <lineage>
        <taxon>unclassified sequences</taxon>
        <taxon>environmental samples</taxon>
    </lineage>
</organism>
<feature type="transmembrane region" description="Helical" evidence="1">
    <location>
        <begin position="23"/>
        <end position="42"/>
    </location>
</feature>
<proteinExistence type="predicted"/>
<dbReference type="EMBL" id="MN079086">
    <property type="protein sequence ID" value="QEA04606.1"/>
    <property type="molecule type" value="Genomic_DNA"/>
</dbReference>
<gene>
    <name evidence="2" type="ORF">KBTEX_00914</name>
</gene>
<evidence type="ECO:0000313" key="2">
    <source>
        <dbReference type="EMBL" id="QEA04606.1"/>
    </source>
</evidence>
<accession>A0A5B8R7F1</accession>
<feature type="transmembrane region" description="Helical" evidence="1">
    <location>
        <begin position="48"/>
        <end position="67"/>
    </location>
</feature>
<protein>
    <submittedName>
        <fullName evidence="2">Uncharacterized protein</fullName>
    </submittedName>
</protein>
<sequence length="154" mass="16135">MDPSAISSAASATAFETALTRSLWVSAVLTGTYGAGLVPLFLLTDWSWTARAVWFAVLGAGLARGLYHHGVPGRGRVPLALRLPGEDRLDLVAAGGIRRVRLVASHRAGPLLVVHWAAGVRRGCCVLGRDGVADWRGLCRALRAAEAAVSGSRA</sequence>
<keyword evidence="1" id="KW-1133">Transmembrane helix</keyword>
<evidence type="ECO:0000256" key="1">
    <source>
        <dbReference type="SAM" id="Phobius"/>
    </source>
</evidence>